<evidence type="ECO:0000256" key="3">
    <source>
        <dbReference type="SAM" id="Phobius"/>
    </source>
</evidence>
<feature type="region of interest" description="Disordered" evidence="2">
    <location>
        <begin position="1"/>
        <end position="51"/>
    </location>
</feature>
<dbReference type="EMBL" id="MCOG01000175">
    <property type="protein sequence ID" value="ORY30276.1"/>
    <property type="molecule type" value="Genomic_DNA"/>
</dbReference>
<dbReference type="SUPFAM" id="SSF55144">
    <property type="entry name" value="LigT-like"/>
    <property type="match status" value="1"/>
</dbReference>
<dbReference type="PANTHER" id="PTHR28141:SF1">
    <property type="entry name" value="2',3'-CYCLIC-NUCLEOTIDE 3'-PHOSPHODIESTERASE"/>
    <property type="match status" value="1"/>
</dbReference>
<dbReference type="AlphaFoldDB" id="A0A1Y2B6H2"/>
<dbReference type="Pfam" id="PF07823">
    <property type="entry name" value="CPDase"/>
    <property type="match status" value="1"/>
</dbReference>
<gene>
    <name evidence="4" type="ORF">LY90DRAFT_705460</name>
</gene>
<accession>A0A1Y2B6H2</accession>
<feature type="compositionally biased region" description="Low complexity" evidence="2">
    <location>
        <begin position="9"/>
        <end position="19"/>
    </location>
</feature>
<evidence type="ECO:0000313" key="5">
    <source>
        <dbReference type="Proteomes" id="UP000193920"/>
    </source>
</evidence>
<feature type="compositionally biased region" description="Polar residues" evidence="2">
    <location>
        <begin position="20"/>
        <end position="33"/>
    </location>
</feature>
<keyword evidence="3" id="KW-0812">Transmembrane</keyword>
<feature type="coiled-coil region" evidence="1">
    <location>
        <begin position="56"/>
        <end position="86"/>
    </location>
</feature>
<dbReference type="GO" id="GO:0009187">
    <property type="term" value="P:cyclic nucleotide metabolic process"/>
    <property type="evidence" value="ECO:0007669"/>
    <property type="project" value="TreeGrafter"/>
</dbReference>
<reference evidence="4 5" key="1">
    <citation type="submission" date="2016-08" db="EMBL/GenBank/DDBJ databases">
        <title>A Parts List for Fungal Cellulosomes Revealed by Comparative Genomics.</title>
        <authorList>
            <consortium name="DOE Joint Genome Institute"/>
            <person name="Haitjema C.H."/>
            <person name="Gilmore S.P."/>
            <person name="Henske J.K."/>
            <person name="Solomon K.V."/>
            <person name="De Groot R."/>
            <person name="Kuo A."/>
            <person name="Mondo S.J."/>
            <person name="Salamov A.A."/>
            <person name="Labutti K."/>
            <person name="Zhao Z."/>
            <person name="Chiniquy J."/>
            <person name="Barry K."/>
            <person name="Brewer H.M."/>
            <person name="Purvine S.O."/>
            <person name="Wright A.T."/>
            <person name="Boxma B."/>
            <person name="Van Alen T."/>
            <person name="Hackstein J.H."/>
            <person name="Baker S.E."/>
            <person name="Grigoriev I.V."/>
            <person name="O'Malley M.A."/>
        </authorList>
    </citation>
    <scope>NUCLEOTIDE SEQUENCE [LARGE SCALE GENOMIC DNA]</scope>
    <source>
        <strain evidence="4 5">G1</strain>
    </source>
</reference>
<name>A0A1Y2B6H2_9FUNG</name>
<dbReference type="OrthoDB" id="514292at2759"/>
<proteinExistence type="predicted"/>
<evidence type="ECO:0000256" key="1">
    <source>
        <dbReference type="SAM" id="Coils"/>
    </source>
</evidence>
<dbReference type="InterPro" id="IPR012386">
    <property type="entry name" value="Cyclic-nucl_3Pdiesterase"/>
</dbReference>
<dbReference type="Gene3D" id="3.90.1140.10">
    <property type="entry name" value="Cyclic phosphodiesterase"/>
    <property type="match status" value="1"/>
</dbReference>
<protein>
    <submittedName>
        <fullName evidence="4">LigT-like protein</fullName>
    </submittedName>
</protein>
<dbReference type="GO" id="GO:0004113">
    <property type="term" value="F:2',3'-cyclic-nucleotide 3'-phosphodiesterase activity"/>
    <property type="evidence" value="ECO:0007669"/>
    <property type="project" value="TreeGrafter"/>
</dbReference>
<dbReference type="Proteomes" id="UP000193920">
    <property type="component" value="Unassembled WGS sequence"/>
</dbReference>
<dbReference type="PANTHER" id="PTHR28141">
    <property type="entry name" value="2',3'-CYCLIC-NUCLEOTIDE 3'-PHOSPHODIESTERASE"/>
    <property type="match status" value="1"/>
</dbReference>
<keyword evidence="1" id="KW-0175">Coiled coil</keyword>
<sequence>MNNREPVSNHLNKNNNNGNSDATQNTNANTRSPQQEKKETYDFLFSDGTPDNDYKKLNKEEMIKKIKDKIKELREKEDELHKKFKNGYIPLNLNGKENIKNSFFHPNININNFKPYGSQMPFSNATEKDGKGKEAINANTRSCHLNETTTNKTNGNTQEEDKKVKFNTEGREILEDDDIGWYGKGILKVDKGIKYFFQISNIILGALFFISVIFYFAGVHFDAFNYEAPSIRKYRNKNLHNMEFKGFSLLMTPDRTSEAYQILNQTITELSNEYHTELFEPHLTLYAPIDLPLEDLKKKLNSLSMIEPFELSMNKVITGHKYYQCVLGTITLNSDLEYVYQRTMELLGLPQNHYFPHISLIYGSFITYEKRHIMNEILNEKGYNNLLPLKFTISQIEIWKTEGETKTWKCHDTIPFSMDNGDDDNEEDY</sequence>
<organism evidence="4 5">
    <name type="scientific">Neocallimastix californiae</name>
    <dbReference type="NCBI Taxonomy" id="1754190"/>
    <lineage>
        <taxon>Eukaryota</taxon>
        <taxon>Fungi</taxon>
        <taxon>Fungi incertae sedis</taxon>
        <taxon>Chytridiomycota</taxon>
        <taxon>Chytridiomycota incertae sedis</taxon>
        <taxon>Neocallimastigomycetes</taxon>
        <taxon>Neocallimastigales</taxon>
        <taxon>Neocallimastigaceae</taxon>
        <taxon>Neocallimastix</taxon>
    </lineage>
</organism>
<keyword evidence="3" id="KW-1133">Transmembrane helix</keyword>
<keyword evidence="5" id="KW-1185">Reference proteome</keyword>
<dbReference type="InterPro" id="IPR009097">
    <property type="entry name" value="Cyclic_Pdiesterase"/>
</dbReference>
<dbReference type="STRING" id="1754190.A0A1Y2B6H2"/>
<evidence type="ECO:0000313" key="4">
    <source>
        <dbReference type="EMBL" id="ORY30276.1"/>
    </source>
</evidence>
<evidence type="ECO:0000256" key="2">
    <source>
        <dbReference type="SAM" id="MobiDB-lite"/>
    </source>
</evidence>
<feature type="transmembrane region" description="Helical" evidence="3">
    <location>
        <begin position="195"/>
        <end position="217"/>
    </location>
</feature>
<keyword evidence="3" id="KW-0472">Membrane</keyword>
<comment type="caution">
    <text evidence="4">The sequence shown here is derived from an EMBL/GenBank/DDBJ whole genome shotgun (WGS) entry which is preliminary data.</text>
</comment>